<feature type="transmembrane region" description="Helical" evidence="6">
    <location>
        <begin position="318"/>
        <end position="345"/>
    </location>
</feature>
<dbReference type="Proteomes" id="UP001501920">
    <property type="component" value="Chromosome 24"/>
</dbReference>
<dbReference type="AlphaFoldDB" id="A0A3B4DFN1"/>
<evidence type="ECO:0000313" key="10">
    <source>
        <dbReference type="Proteomes" id="UP001501920"/>
    </source>
</evidence>
<protein>
    <recommendedName>
        <fullName evidence="8">Ig-like domain-containing protein</fullName>
    </recommendedName>
</protein>
<dbReference type="InterPro" id="IPR003598">
    <property type="entry name" value="Ig_sub2"/>
</dbReference>
<feature type="domain" description="Ig-like" evidence="8">
    <location>
        <begin position="225"/>
        <end position="310"/>
    </location>
</feature>
<name>A0A3B4DFN1_PYGNA</name>
<keyword evidence="4" id="KW-0393">Immunoglobulin domain</keyword>
<dbReference type="PANTHER" id="PTHR44337:SF22">
    <property type="entry name" value="HEPACAM FAMILY MEMBER 2-LIKE"/>
    <property type="match status" value="1"/>
</dbReference>
<evidence type="ECO:0000256" key="4">
    <source>
        <dbReference type="ARBA" id="ARBA00023319"/>
    </source>
</evidence>
<keyword evidence="2" id="KW-1015">Disulfide bond</keyword>
<feature type="compositionally biased region" description="Basic residues" evidence="5">
    <location>
        <begin position="920"/>
        <end position="937"/>
    </location>
</feature>
<keyword evidence="6" id="KW-1133">Transmembrane helix</keyword>
<keyword evidence="6" id="KW-0812">Transmembrane</keyword>
<feature type="region of interest" description="Disordered" evidence="5">
    <location>
        <begin position="431"/>
        <end position="496"/>
    </location>
</feature>
<dbReference type="RefSeq" id="XP_017578425.1">
    <property type="nucleotide sequence ID" value="XM_017722936.1"/>
</dbReference>
<dbReference type="Gene3D" id="2.60.40.10">
    <property type="entry name" value="Immunoglobulins"/>
    <property type="match status" value="3"/>
</dbReference>
<feature type="compositionally biased region" description="Polar residues" evidence="5">
    <location>
        <begin position="360"/>
        <end position="369"/>
    </location>
</feature>
<keyword evidence="1 7" id="KW-0732">Signal</keyword>
<dbReference type="PANTHER" id="PTHR44337">
    <property type="entry name" value="CARCINOEMBRYONIC ANTIGEN-RELATED CELL ADHESION MOLECULE 8"/>
    <property type="match status" value="1"/>
</dbReference>
<dbReference type="Ensembl" id="ENSPNAT00000041134.2">
    <property type="protein sequence ID" value="ENSPNAP00000022268.1"/>
    <property type="gene ID" value="ENSPNAG00000029619.2"/>
</dbReference>
<feature type="compositionally biased region" description="Polar residues" evidence="5">
    <location>
        <begin position="753"/>
        <end position="765"/>
    </location>
</feature>
<dbReference type="Pfam" id="PF07679">
    <property type="entry name" value="I-set"/>
    <property type="match status" value="1"/>
</dbReference>
<dbReference type="SMART" id="SM00408">
    <property type="entry name" value="IGc2"/>
    <property type="match status" value="2"/>
</dbReference>
<dbReference type="GeneID" id="108442751"/>
<dbReference type="InterPro" id="IPR013098">
    <property type="entry name" value="Ig_I-set"/>
</dbReference>
<evidence type="ECO:0000256" key="6">
    <source>
        <dbReference type="SAM" id="Phobius"/>
    </source>
</evidence>
<dbReference type="InterPro" id="IPR007110">
    <property type="entry name" value="Ig-like_dom"/>
</dbReference>
<keyword evidence="6" id="KW-0472">Membrane</keyword>
<evidence type="ECO:0000259" key="8">
    <source>
        <dbReference type="PROSITE" id="PS50835"/>
    </source>
</evidence>
<feature type="compositionally biased region" description="Polar residues" evidence="5">
    <location>
        <begin position="704"/>
        <end position="717"/>
    </location>
</feature>
<proteinExistence type="predicted"/>
<evidence type="ECO:0000313" key="9">
    <source>
        <dbReference type="Ensembl" id="ENSPNAP00000022268.1"/>
    </source>
</evidence>
<feature type="region of interest" description="Disordered" evidence="5">
    <location>
        <begin position="590"/>
        <end position="717"/>
    </location>
</feature>
<dbReference type="InterPro" id="IPR052598">
    <property type="entry name" value="IgSF_CEA-related"/>
</dbReference>
<feature type="chain" id="PRO_5017275551" description="Ig-like domain-containing protein" evidence="7">
    <location>
        <begin position="22"/>
        <end position="937"/>
    </location>
</feature>
<dbReference type="GeneTree" id="ENSGT01130000278319"/>
<dbReference type="InterPro" id="IPR013783">
    <property type="entry name" value="Ig-like_fold"/>
</dbReference>
<feature type="region of interest" description="Disordered" evidence="5">
    <location>
        <begin position="753"/>
        <end position="788"/>
    </location>
</feature>
<dbReference type="RefSeq" id="XP_017578424.1">
    <property type="nucleotide sequence ID" value="XM_017722935.1"/>
</dbReference>
<feature type="compositionally biased region" description="Basic and acidic residues" evidence="5">
    <location>
        <begin position="609"/>
        <end position="621"/>
    </location>
</feature>
<accession>A0A3B4DFN1</accession>
<evidence type="ECO:0000256" key="3">
    <source>
        <dbReference type="ARBA" id="ARBA00023180"/>
    </source>
</evidence>
<dbReference type="PROSITE" id="PS50835">
    <property type="entry name" value="IG_LIKE"/>
    <property type="match status" value="2"/>
</dbReference>
<keyword evidence="10" id="KW-1185">Reference proteome</keyword>
<evidence type="ECO:0000256" key="5">
    <source>
        <dbReference type="SAM" id="MobiDB-lite"/>
    </source>
</evidence>
<feature type="region of interest" description="Disordered" evidence="5">
    <location>
        <begin position="818"/>
        <end position="937"/>
    </location>
</feature>
<dbReference type="InterPro" id="IPR003599">
    <property type="entry name" value="Ig_sub"/>
</dbReference>
<dbReference type="SUPFAM" id="SSF48726">
    <property type="entry name" value="Immunoglobulin"/>
    <property type="match status" value="3"/>
</dbReference>
<dbReference type="CDD" id="cd00096">
    <property type="entry name" value="Ig"/>
    <property type="match status" value="1"/>
</dbReference>
<dbReference type="Pfam" id="PF13927">
    <property type="entry name" value="Ig_3"/>
    <property type="match status" value="1"/>
</dbReference>
<evidence type="ECO:0000256" key="1">
    <source>
        <dbReference type="ARBA" id="ARBA00022729"/>
    </source>
</evidence>
<dbReference type="SMART" id="SM00409">
    <property type="entry name" value="IG"/>
    <property type="match status" value="3"/>
</dbReference>
<sequence length="937" mass="100594">MNTLLHPCLVITLAALPWTTGSDSLVPIQFQTSPVLVASGSNAVFTLQTITNTFSIAWIAPGGSTLGQWVGGQAVLNSVPQFQGRVTITATQLTISSTLLSDAGNYTVTVVPTATTGFATNSLSVALRVFDAVGQVSLFVPSMSIEGGNVSLRCSWTKGTEVSVAWGKGGSSLTADSHIAINAGSLIISPVKRSDAGDYSCTVSNLISAQTATASLTVYYGPDTPQLTKTSSECVGGGDATVGQTAKLTCTSVSLPPALLSWQYNGNLLTTSQTDGGTLNLQVFSANQSGQYICRAQNSITLGTSQQQISFSVVGTCLSVGAVAGIVVACFVALILIIVAIVLLIRQRKVDRRLRDVTGQQKTNLNSGPSVPPVPQNGRVTSGVTGNGDQPDPPLHNLNRLNLPKNQETEPTFWHTGQENNETVTQNRLNSTNLNTGRLPNNGVHNSSARPYNGHQSSNSYPHNGPQNSSLFPQSGQQNPNIFIQTGNGEPGTQTVLINLSPLPHMEARNTTTQPHTVQVSLNAPQPSLGQPNQNGTRYNAQQNNALPQHLGNVSQQNLSNAVEPHSRAHAVENMHNTDQAALNSTFRNQNQVPSESQVPRATDPSLEPSHRRSNDVRSRSADPISSTSAHLPQMPWDRLRGTPAYPNPQVDSSDSSDSQTTALQGRPARLDPQRGRASQVPRPRSPVDAQTQTVSGARRRNVQTDAGNNIASPYQMDPNMQRQNVQRNDAAHLPAAQRNQTVVPQNPLVQAHGTQNEGASQRASVTQNQTTQVQTAQPPQHANPPNSVSLTQAALQLHTNHTPNPFTNRIQQTKAALQYPGPGSRPVQPNQAQPRPTAETKQTGQRPPTPPPVLQPTEFQTLPRDPLRQPRTLQPAHVMRPHGQRPHNMHRHAMHTSPQRHTGNPHMHGSPNRHGNAPAHRHPPHVSQVHRSRPRL</sequence>
<dbReference type="OrthoDB" id="5969816at2759"/>
<dbReference type="InterPro" id="IPR036179">
    <property type="entry name" value="Ig-like_dom_sf"/>
</dbReference>
<evidence type="ECO:0000256" key="7">
    <source>
        <dbReference type="SAM" id="SignalP"/>
    </source>
</evidence>
<evidence type="ECO:0000256" key="2">
    <source>
        <dbReference type="ARBA" id="ARBA00023157"/>
    </source>
</evidence>
<dbReference type="OMA" id="HVSPQRH"/>
<reference evidence="9" key="3">
    <citation type="submission" date="2025-09" db="UniProtKB">
        <authorList>
            <consortium name="Ensembl"/>
        </authorList>
    </citation>
    <scope>IDENTIFICATION</scope>
</reference>
<reference evidence="9 10" key="1">
    <citation type="submission" date="2020-10" db="EMBL/GenBank/DDBJ databases">
        <title>Pygocentrus nattereri (red-bellied piranha) genome, fPygNat1, primary haplotype.</title>
        <authorList>
            <person name="Myers G."/>
            <person name="Meyer A."/>
            <person name="Karagic N."/>
            <person name="Pippel M."/>
            <person name="Winkler S."/>
            <person name="Tracey A."/>
            <person name="Wood J."/>
            <person name="Formenti G."/>
            <person name="Howe K."/>
            <person name="Fedrigo O."/>
            <person name="Jarvis E.D."/>
        </authorList>
    </citation>
    <scope>NUCLEOTIDE SEQUENCE [LARGE SCALE GENOMIC DNA]</scope>
</reference>
<feature type="region of interest" description="Disordered" evidence="5">
    <location>
        <begin position="360"/>
        <end position="402"/>
    </location>
</feature>
<feature type="signal peptide" evidence="7">
    <location>
        <begin position="1"/>
        <end position="21"/>
    </location>
</feature>
<reference evidence="9" key="2">
    <citation type="submission" date="2025-08" db="UniProtKB">
        <authorList>
            <consortium name="Ensembl"/>
        </authorList>
    </citation>
    <scope>IDENTIFICATION</scope>
</reference>
<organism evidence="9 10">
    <name type="scientific">Pygocentrus nattereri</name>
    <name type="common">Red-bellied piranha</name>
    <dbReference type="NCBI Taxonomy" id="42514"/>
    <lineage>
        <taxon>Eukaryota</taxon>
        <taxon>Metazoa</taxon>
        <taxon>Chordata</taxon>
        <taxon>Craniata</taxon>
        <taxon>Vertebrata</taxon>
        <taxon>Euteleostomi</taxon>
        <taxon>Actinopterygii</taxon>
        <taxon>Neopterygii</taxon>
        <taxon>Teleostei</taxon>
        <taxon>Ostariophysi</taxon>
        <taxon>Characiformes</taxon>
        <taxon>Characoidei</taxon>
        <taxon>Pygocentrus</taxon>
    </lineage>
</organism>
<feature type="compositionally biased region" description="Basic residues" evidence="5">
    <location>
        <begin position="880"/>
        <end position="895"/>
    </location>
</feature>
<keyword evidence="3" id="KW-0325">Glycoprotein</keyword>
<dbReference type="STRING" id="42514.ENSPNAP00000022268"/>
<feature type="domain" description="Ig-like" evidence="8">
    <location>
        <begin position="112"/>
        <end position="217"/>
    </location>
</feature>
<feature type="compositionally biased region" description="Polar residues" evidence="5">
    <location>
        <begin position="378"/>
        <end position="388"/>
    </location>
</feature>
<feature type="compositionally biased region" description="Low complexity" evidence="5">
    <location>
        <begin position="766"/>
        <end position="781"/>
    </location>
</feature>
<feature type="compositionally biased region" description="Polar residues" evidence="5">
    <location>
        <begin position="590"/>
        <end position="600"/>
    </location>
</feature>